<evidence type="ECO:0000313" key="2">
    <source>
        <dbReference type="Proteomes" id="UP000037755"/>
    </source>
</evidence>
<comment type="caution">
    <text evidence="1">The sequence shown here is derived from an EMBL/GenBank/DDBJ whole genome shotgun (WGS) entry which is preliminary data.</text>
</comment>
<accession>A0A0N0RQX2</accession>
<keyword evidence="2" id="KW-1185">Reference proteome</keyword>
<evidence type="ECO:0008006" key="3">
    <source>
        <dbReference type="Google" id="ProtNLM"/>
    </source>
</evidence>
<dbReference type="STRING" id="1202724.AM493_14735"/>
<sequence>MGIKRFIAALFASVGGYAQTDSLENAYYKTFDNMLATQVYTLSTSNTFSLYYPQENLTVDLVPNSRTTLGAAVQYNIISLSLGFAPSFFDDNKDNHSAKSKMTNFSFGFFPGRFMQHFDFVYQKGLSLQVDGGELYLPQMKSLKIGGSTAYMFNRNFSFRATSFQNAKQLKSAGTFAPTLSYYYTELNSKKQPEIGGKIYFVDVAVAPAYYYNWVIAKDFLLSGGMALGAGFTTTVDDNTTTSLLINGSLHLAAGYNGKRFFCGFNSRAMFFTHNSGSSVEMNDVTGYGTLFAGYRFDEPTLLKKQREKIEKWEREIK</sequence>
<proteinExistence type="predicted"/>
<reference evidence="1 2" key="1">
    <citation type="submission" date="2015-08" db="EMBL/GenBank/DDBJ databases">
        <title>Whole genome sequence of Flavobacterium akiainvivens IK-1T, from decaying Wikstroemia oahuensis, an endemic Hawaiian shrub.</title>
        <authorList>
            <person name="Wan X."/>
            <person name="Hou S."/>
            <person name="Saito J."/>
            <person name="Donachie S."/>
        </authorList>
    </citation>
    <scope>NUCLEOTIDE SEQUENCE [LARGE SCALE GENOMIC DNA]</scope>
    <source>
        <strain evidence="1 2">IK-1</strain>
    </source>
</reference>
<dbReference type="RefSeq" id="WP_054408796.1">
    <property type="nucleotide sequence ID" value="NZ_FOYA01000018.1"/>
</dbReference>
<gene>
    <name evidence="1" type="ORF">AM493_14735</name>
</gene>
<name>A0A0N0RQX2_9FLAO</name>
<organism evidence="1 2">
    <name type="scientific">Flavobacterium akiainvivens</name>
    <dbReference type="NCBI Taxonomy" id="1202724"/>
    <lineage>
        <taxon>Bacteria</taxon>
        <taxon>Pseudomonadati</taxon>
        <taxon>Bacteroidota</taxon>
        <taxon>Flavobacteriia</taxon>
        <taxon>Flavobacteriales</taxon>
        <taxon>Flavobacteriaceae</taxon>
        <taxon>Flavobacterium</taxon>
    </lineage>
</organism>
<evidence type="ECO:0000313" key="1">
    <source>
        <dbReference type="EMBL" id="KOS07156.1"/>
    </source>
</evidence>
<dbReference type="OrthoDB" id="669053at2"/>
<dbReference type="Pfam" id="PF14391">
    <property type="entry name" value="DUF4421"/>
    <property type="match status" value="1"/>
</dbReference>
<dbReference type="EMBL" id="LIYD01000005">
    <property type="protein sequence ID" value="KOS07156.1"/>
    <property type="molecule type" value="Genomic_DNA"/>
</dbReference>
<dbReference type="AlphaFoldDB" id="A0A0N0RQX2"/>
<dbReference type="InterPro" id="IPR025535">
    <property type="entry name" value="DUF4421"/>
</dbReference>
<dbReference type="PATRIC" id="fig|1202724.3.peg.3059"/>
<protein>
    <recommendedName>
        <fullName evidence="3">DUF4421 domain-containing protein</fullName>
    </recommendedName>
</protein>
<dbReference type="Proteomes" id="UP000037755">
    <property type="component" value="Unassembled WGS sequence"/>
</dbReference>